<feature type="transmembrane region" description="Helical" evidence="6">
    <location>
        <begin position="68"/>
        <end position="94"/>
    </location>
</feature>
<dbReference type="Proteomes" id="UP000234641">
    <property type="component" value="Unassembled WGS sequence"/>
</dbReference>
<sequence>MTLWLSNAMLAQQSIGDLGGLMQFSGVVFMLPATIMLYTFATTCSIWTVGIGHLIVVGIPMLTELGRFLVNGLVAAPTLLDPVVLVALAGRFAVRGATQRRRGLAEEVNERLATAQVVEWQRITAEMYVAFAHSLSTMVALEVGVSSGREKHPERSAQALVKLGDVGRAAPTEMQRILQVLREDDPVLDDELHRSGHNVRDLEELVDVYHIAGLPVRLSWKGRSVSDGPVLITTVYRMVDEALTDSLRCANGATRVEADIEVTRDEPAIRVTDNGFSSHSTPAPLLCAAANRSAHPVAVSNAKGYPGWQGLIPNPTPRWVLSTPGGPSRGMG</sequence>
<accession>A0A2H1KBN2</accession>
<evidence type="ECO:0000313" key="7">
    <source>
        <dbReference type="EMBL" id="SMX97207.1"/>
    </source>
</evidence>
<evidence type="ECO:0000256" key="3">
    <source>
        <dbReference type="ARBA" id="ARBA00022679"/>
    </source>
</evidence>
<keyword evidence="6" id="KW-1133">Transmembrane helix</keyword>
<dbReference type="GO" id="GO:0000160">
    <property type="term" value="P:phosphorelay signal transduction system"/>
    <property type="evidence" value="ECO:0007669"/>
    <property type="project" value="UniProtKB-KW"/>
</dbReference>
<evidence type="ECO:0000313" key="8">
    <source>
        <dbReference type="Proteomes" id="UP000234641"/>
    </source>
</evidence>
<evidence type="ECO:0000256" key="1">
    <source>
        <dbReference type="ARBA" id="ARBA00000085"/>
    </source>
</evidence>
<evidence type="ECO:0000256" key="6">
    <source>
        <dbReference type="SAM" id="Phobius"/>
    </source>
</evidence>
<protein>
    <recommendedName>
        <fullName evidence="2">histidine kinase</fullName>
        <ecNumber evidence="2">2.7.13.3</ecNumber>
    </recommendedName>
</protein>
<keyword evidence="4" id="KW-0418">Kinase</keyword>
<dbReference type="PANTHER" id="PTHR24421">
    <property type="entry name" value="NITRATE/NITRITE SENSOR PROTEIN NARX-RELATED"/>
    <property type="match status" value="1"/>
</dbReference>
<keyword evidence="6" id="KW-0812">Transmembrane</keyword>
<gene>
    <name evidence="7" type="ORF">BLIN9172_03014</name>
</gene>
<comment type="catalytic activity">
    <reaction evidence="1">
        <text>ATP + protein L-histidine = ADP + protein N-phospho-L-histidine.</text>
        <dbReference type="EC" id="2.7.13.3"/>
    </reaction>
</comment>
<feature type="transmembrane region" description="Helical" evidence="6">
    <location>
        <begin position="45"/>
        <end position="62"/>
    </location>
</feature>
<evidence type="ECO:0000256" key="2">
    <source>
        <dbReference type="ARBA" id="ARBA00012438"/>
    </source>
</evidence>
<proteinExistence type="predicted"/>
<dbReference type="AlphaFoldDB" id="A0A2H1KBN2"/>
<evidence type="ECO:0000256" key="4">
    <source>
        <dbReference type="ARBA" id="ARBA00022777"/>
    </source>
</evidence>
<dbReference type="PANTHER" id="PTHR24421:SF10">
    <property type="entry name" value="NITRATE_NITRITE SENSOR PROTEIN NARQ"/>
    <property type="match status" value="1"/>
</dbReference>
<keyword evidence="5" id="KW-0902">Two-component regulatory system</keyword>
<reference evidence="7 8" key="1">
    <citation type="submission" date="2017-03" db="EMBL/GenBank/DDBJ databases">
        <authorList>
            <person name="Afonso C.L."/>
            <person name="Miller P.J."/>
            <person name="Scott M.A."/>
            <person name="Spackman E."/>
            <person name="Goraichik I."/>
            <person name="Dimitrov K.M."/>
            <person name="Suarez D.L."/>
            <person name="Swayne D.E."/>
        </authorList>
    </citation>
    <scope>NUCLEOTIDE SEQUENCE [LARGE SCALE GENOMIC DNA]</scope>
    <source>
        <strain evidence="7 8">ATCC 9172</strain>
    </source>
</reference>
<evidence type="ECO:0000256" key="5">
    <source>
        <dbReference type="ARBA" id="ARBA00023012"/>
    </source>
</evidence>
<dbReference type="EC" id="2.7.13.3" evidence="2"/>
<dbReference type="GO" id="GO:0004673">
    <property type="term" value="F:protein histidine kinase activity"/>
    <property type="evidence" value="ECO:0007669"/>
    <property type="project" value="UniProtKB-EC"/>
</dbReference>
<keyword evidence="6" id="KW-0472">Membrane</keyword>
<name>A0A2H1KBN2_BRELN</name>
<dbReference type="InterPro" id="IPR036890">
    <property type="entry name" value="HATPase_C_sf"/>
</dbReference>
<keyword evidence="3" id="KW-0808">Transferase</keyword>
<dbReference type="EMBL" id="FXYY01000026">
    <property type="protein sequence ID" value="SMX97207.1"/>
    <property type="molecule type" value="Genomic_DNA"/>
</dbReference>
<organism evidence="7 8">
    <name type="scientific">Brevibacterium linens ATCC 9172</name>
    <dbReference type="NCBI Taxonomy" id="1255617"/>
    <lineage>
        <taxon>Bacteria</taxon>
        <taxon>Bacillati</taxon>
        <taxon>Actinomycetota</taxon>
        <taxon>Actinomycetes</taxon>
        <taxon>Micrococcales</taxon>
        <taxon>Brevibacteriaceae</taxon>
        <taxon>Brevibacterium</taxon>
    </lineage>
</organism>
<dbReference type="Gene3D" id="3.30.565.10">
    <property type="entry name" value="Histidine kinase-like ATPase, C-terminal domain"/>
    <property type="match status" value="1"/>
</dbReference>
<dbReference type="InterPro" id="IPR050482">
    <property type="entry name" value="Sensor_HK_TwoCompSys"/>
</dbReference>